<dbReference type="FunFam" id="1.10.1670.10:FF:000001">
    <property type="entry name" value="Endonuclease III"/>
    <property type="match status" value="1"/>
</dbReference>
<evidence type="ECO:0000256" key="2">
    <source>
        <dbReference type="ARBA" id="ARBA00022485"/>
    </source>
</evidence>
<evidence type="ECO:0000313" key="15">
    <source>
        <dbReference type="EMBL" id="MBN2067123.1"/>
    </source>
</evidence>
<evidence type="ECO:0000256" key="5">
    <source>
        <dbReference type="ARBA" id="ARBA00022801"/>
    </source>
</evidence>
<keyword evidence="9 13" id="KW-0234">DNA repair</keyword>
<comment type="catalytic activity">
    <reaction evidence="12">
        <text>Hydrolyzes mismatched double-stranded DNA and polynucleotides, releasing free thymine.</text>
        <dbReference type="EC" id="3.2.2.29"/>
    </reaction>
</comment>
<dbReference type="PANTHER" id="PTHR43286:SF1">
    <property type="entry name" value="ENDONUCLEASE III-LIKE PROTEIN 1"/>
    <property type="match status" value="1"/>
</dbReference>
<dbReference type="InterPro" id="IPR004035">
    <property type="entry name" value="Endouclease-III_FeS-bd_BS"/>
</dbReference>
<reference evidence="15" key="1">
    <citation type="submission" date="2021-01" db="EMBL/GenBank/DDBJ databases">
        <title>Active Sulfur Cycling in an Early Earth Analoge.</title>
        <authorList>
            <person name="Hahn C.R."/>
            <person name="Youssef N.H."/>
            <person name="Elshahed M."/>
        </authorList>
    </citation>
    <scope>NUCLEOTIDE SEQUENCE</scope>
    <source>
        <strain evidence="15">Zod_Metabat.1151</strain>
    </source>
</reference>
<dbReference type="GO" id="GO:0046872">
    <property type="term" value="F:metal ion binding"/>
    <property type="evidence" value="ECO:0007669"/>
    <property type="project" value="UniProtKB-KW"/>
</dbReference>
<proteinExistence type="inferred from homology"/>
<dbReference type="CDD" id="cd00056">
    <property type="entry name" value="ENDO3c"/>
    <property type="match status" value="1"/>
</dbReference>
<keyword evidence="5 13" id="KW-0378">Hydrolase</keyword>
<comment type="caution">
    <text evidence="15">The sequence shown here is derived from an EMBL/GenBank/DDBJ whole genome shotgun (WGS) entry which is preliminary data.</text>
</comment>
<dbReference type="GO" id="GO:0003677">
    <property type="term" value="F:DNA binding"/>
    <property type="evidence" value="ECO:0007669"/>
    <property type="project" value="UniProtKB-UniRule"/>
</dbReference>
<dbReference type="GO" id="GO:0140078">
    <property type="term" value="F:class I DNA-(apurinic or apyrimidinic site) endonuclease activity"/>
    <property type="evidence" value="ECO:0007669"/>
    <property type="project" value="UniProtKB-EC"/>
</dbReference>
<feature type="binding site" evidence="13">
    <location>
        <position position="201"/>
    </location>
    <ligand>
        <name>[4Fe-4S] cluster</name>
        <dbReference type="ChEBI" id="CHEBI:49883"/>
    </ligand>
</feature>
<comment type="catalytic activity">
    <reaction evidence="13">
        <text>2'-deoxyribonucleotide-(2'-deoxyribose 5'-phosphate)-2'-deoxyribonucleotide-DNA = a 3'-end 2'-deoxyribonucleotide-(2,3-dehydro-2,3-deoxyribose 5'-phosphate)-DNA + a 5'-end 5'-phospho-2'-deoxyribonucleoside-DNA + H(+)</text>
        <dbReference type="Rhea" id="RHEA:66592"/>
        <dbReference type="Rhea" id="RHEA-COMP:13180"/>
        <dbReference type="Rhea" id="RHEA-COMP:16897"/>
        <dbReference type="Rhea" id="RHEA-COMP:17067"/>
        <dbReference type="ChEBI" id="CHEBI:15378"/>
        <dbReference type="ChEBI" id="CHEBI:136412"/>
        <dbReference type="ChEBI" id="CHEBI:157695"/>
        <dbReference type="ChEBI" id="CHEBI:167181"/>
        <dbReference type="EC" id="4.2.99.18"/>
    </reaction>
</comment>
<evidence type="ECO:0000256" key="11">
    <source>
        <dbReference type="ARBA" id="ARBA00023295"/>
    </source>
</evidence>
<dbReference type="GO" id="GO:0006289">
    <property type="term" value="P:nucleotide-excision repair"/>
    <property type="evidence" value="ECO:0007669"/>
    <property type="project" value="TreeGrafter"/>
</dbReference>
<evidence type="ECO:0000256" key="1">
    <source>
        <dbReference type="ARBA" id="ARBA00008343"/>
    </source>
</evidence>
<keyword evidence="11 13" id="KW-0326">Glycosidase</keyword>
<evidence type="ECO:0000256" key="4">
    <source>
        <dbReference type="ARBA" id="ARBA00022763"/>
    </source>
</evidence>
<evidence type="ECO:0000256" key="9">
    <source>
        <dbReference type="ARBA" id="ARBA00023204"/>
    </source>
</evidence>
<evidence type="ECO:0000256" key="12">
    <source>
        <dbReference type="ARBA" id="ARBA00052915"/>
    </source>
</evidence>
<dbReference type="GO" id="GO:0141016">
    <property type="term" value="F:G/T mismatch-specific thymine-DNA glycosylase activity"/>
    <property type="evidence" value="ECO:0007669"/>
    <property type="project" value="UniProtKB-EC"/>
</dbReference>
<dbReference type="PIRSF" id="PIRSF001435">
    <property type="entry name" value="Nth"/>
    <property type="match status" value="1"/>
</dbReference>
<protein>
    <recommendedName>
        <fullName evidence="13">Endonuclease III</fullName>
        <ecNumber evidence="13">4.2.99.18</ecNumber>
    </recommendedName>
    <alternativeName>
        <fullName evidence="13">DNA-(apurinic or apyrimidinic site) lyase</fullName>
    </alternativeName>
</protein>
<dbReference type="InterPro" id="IPR000445">
    <property type="entry name" value="HhH_motif"/>
</dbReference>
<dbReference type="FunFam" id="1.10.340.30:FF:000001">
    <property type="entry name" value="Endonuclease III"/>
    <property type="match status" value="1"/>
</dbReference>
<dbReference type="EC" id="4.2.99.18" evidence="13"/>
<keyword evidence="4 13" id="KW-0227">DNA damage</keyword>
<dbReference type="SMART" id="SM00478">
    <property type="entry name" value="ENDO3c"/>
    <property type="match status" value="1"/>
</dbReference>
<evidence type="ECO:0000256" key="3">
    <source>
        <dbReference type="ARBA" id="ARBA00022723"/>
    </source>
</evidence>
<dbReference type="AlphaFoldDB" id="A0A938YXG6"/>
<keyword evidence="7 13" id="KW-0411">Iron-sulfur</keyword>
<comment type="cofactor">
    <cofactor evidence="13">
        <name>[4Fe-4S] cluster</name>
        <dbReference type="ChEBI" id="CHEBI:49883"/>
    </cofactor>
    <text evidence="13">Binds 1 [4Fe-4S] cluster.</text>
</comment>
<comment type="function">
    <text evidence="13">DNA repair enzyme that has both DNA N-glycosylase activity and AP-lyase activity. The DNA N-glycosylase activity releases various damaged pyrimidines from DNA by cleaving the N-glycosidic bond, leaving an AP (apurinic/apyrimidinic) site. The AP-lyase activity cleaves the phosphodiester bond 3' to the AP site by a beta-elimination, leaving a 3'-terminal unsaturated sugar and a product with a terminal 5'-phosphate.</text>
</comment>
<gene>
    <name evidence="13" type="primary">nth</name>
    <name evidence="15" type="ORF">JW744_01505</name>
</gene>
<keyword evidence="8 13" id="KW-0238">DNA-binding</keyword>
<dbReference type="InterPro" id="IPR004036">
    <property type="entry name" value="Endonuclease-III-like_CS2"/>
</dbReference>
<dbReference type="PROSITE" id="PS01155">
    <property type="entry name" value="ENDONUCLEASE_III_2"/>
    <property type="match status" value="1"/>
</dbReference>
<keyword evidence="15" id="KW-0540">Nuclease</keyword>
<name>A0A938YXG6_9ARCH</name>
<dbReference type="Pfam" id="PF00730">
    <property type="entry name" value="HhH-GPD"/>
    <property type="match status" value="1"/>
</dbReference>
<dbReference type="SUPFAM" id="SSF48150">
    <property type="entry name" value="DNA-glycosylase"/>
    <property type="match status" value="1"/>
</dbReference>
<keyword evidence="2 13" id="KW-0004">4Fe-4S</keyword>
<dbReference type="GO" id="GO:0006285">
    <property type="term" value="P:base-excision repair, AP site formation"/>
    <property type="evidence" value="ECO:0007669"/>
    <property type="project" value="TreeGrafter"/>
</dbReference>
<evidence type="ECO:0000256" key="6">
    <source>
        <dbReference type="ARBA" id="ARBA00023004"/>
    </source>
</evidence>
<evidence type="ECO:0000256" key="13">
    <source>
        <dbReference type="HAMAP-Rule" id="MF_00942"/>
    </source>
</evidence>
<sequence>MPKDISAILRAMKKAVQGSSVVLSKDPFMVLIATVLSQRTRDANTALATDQLFERYSTAGEIAAAPLADIRKLVRPAGFYKVKAKRVKEISARIVEKNGGVVPSDLESLVSLPGVGRKTANCVLVYGFGVEAIPVDVHVHRISNRVGLVKTASPEQTEAALEKAIPKKHWIELNHLMVKYGQAVCLPRNPKCMQCEIRRQCNYFLAKPHPM</sequence>
<dbReference type="PROSITE" id="PS00764">
    <property type="entry name" value="ENDONUCLEASE_III_1"/>
    <property type="match status" value="1"/>
</dbReference>
<dbReference type="InterPro" id="IPR023170">
    <property type="entry name" value="HhH_base_excis_C"/>
</dbReference>
<dbReference type="Gene3D" id="1.10.1670.10">
    <property type="entry name" value="Helix-hairpin-Helix base-excision DNA repair enzymes (C-terminal)"/>
    <property type="match status" value="1"/>
</dbReference>
<keyword evidence="3 13" id="KW-0479">Metal-binding</keyword>
<feature type="binding site" evidence="13">
    <location>
        <position position="192"/>
    </location>
    <ligand>
        <name>[4Fe-4S] cluster</name>
        <dbReference type="ChEBI" id="CHEBI:49883"/>
    </ligand>
</feature>
<dbReference type="Gene3D" id="1.10.340.30">
    <property type="entry name" value="Hypothetical protein, domain 2"/>
    <property type="match status" value="1"/>
</dbReference>
<dbReference type="InterPro" id="IPR011257">
    <property type="entry name" value="DNA_glycosylase"/>
</dbReference>
<dbReference type="Proteomes" id="UP000809243">
    <property type="component" value="Unassembled WGS sequence"/>
</dbReference>
<accession>A0A938YXG6</accession>
<evidence type="ECO:0000256" key="8">
    <source>
        <dbReference type="ARBA" id="ARBA00023125"/>
    </source>
</evidence>
<feature type="binding site" evidence="13">
    <location>
        <position position="195"/>
    </location>
    <ligand>
        <name>[4Fe-4S] cluster</name>
        <dbReference type="ChEBI" id="CHEBI:49883"/>
    </ligand>
</feature>
<dbReference type="EMBL" id="JAFGDB010000025">
    <property type="protein sequence ID" value="MBN2067123.1"/>
    <property type="molecule type" value="Genomic_DNA"/>
</dbReference>
<organism evidence="15 16">
    <name type="scientific">Candidatus Iainarchaeum sp</name>
    <dbReference type="NCBI Taxonomy" id="3101447"/>
    <lineage>
        <taxon>Archaea</taxon>
        <taxon>Candidatus Iainarchaeota</taxon>
        <taxon>Candidatus Iainarchaeia</taxon>
        <taxon>Candidatus Iainarchaeales</taxon>
        <taxon>Candidatus Iainarchaeaceae</taxon>
        <taxon>Candidatus Iainarchaeum</taxon>
    </lineage>
</organism>
<dbReference type="HAMAP" id="MF_00942">
    <property type="entry name" value="Nth"/>
    <property type="match status" value="1"/>
</dbReference>
<dbReference type="PANTHER" id="PTHR43286">
    <property type="entry name" value="ENDONUCLEASE III-LIKE PROTEIN 1"/>
    <property type="match status" value="1"/>
</dbReference>
<feature type="binding site" evidence="13">
    <location>
        <position position="185"/>
    </location>
    <ligand>
        <name>[4Fe-4S] cluster</name>
        <dbReference type="ChEBI" id="CHEBI:49883"/>
    </ligand>
</feature>
<evidence type="ECO:0000256" key="10">
    <source>
        <dbReference type="ARBA" id="ARBA00023239"/>
    </source>
</evidence>
<dbReference type="InterPro" id="IPR003265">
    <property type="entry name" value="HhH-GPD_domain"/>
</dbReference>
<evidence type="ECO:0000256" key="7">
    <source>
        <dbReference type="ARBA" id="ARBA00023014"/>
    </source>
</evidence>
<feature type="domain" description="HhH-GPD" evidence="14">
    <location>
        <begin position="36"/>
        <end position="183"/>
    </location>
</feature>
<keyword evidence="6 13" id="KW-0408">Iron</keyword>
<dbReference type="GO" id="GO:0000703">
    <property type="term" value="F:oxidized pyrimidine nucleobase lesion DNA N-glycosylase activity"/>
    <property type="evidence" value="ECO:0007669"/>
    <property type="project" value="TreeGrafter"/>
</dbReference>
<comment type="similarity">
    <text evidence="1 13">Belongs to the Nth/MutY family.</text>
</comment>
<dbReference type="Pfam" id="PF00633">
    <property type="entry name" value="HHH"/>
    <property type="match status" value="1"/>
</dbReference>
<keyword evidence="15" id="KW-0255">Endonuclease</keyword>
<keyword evidence="10 13" id="KW-0456">Lyase</keyword>
<evidence type="ECO:0000259" key="14">
    <source>
        <dbReference type="SMART" id="SM00478"/>
    </source>
</evidence>
<dbReference type="InterPro" id="IPR005759">
    <property type="entry name" value="Nth"/>
</dbReference>
<evidence type="ECO:0000313" key="16">
    <source>
        <dbReference type="Proteomes" id="UP000809243"/>
    </source>
</evidence>
<dbReference type="GO" id="GO:0051539">
    <property type="term" value="F:4 iron, 4 sulfur cluster binding"/>
    <property type="evidence" value="ECO:0007669"/>
    <property type="project" value="UniProtKB-UniRule"/>
</dbReference>